<accession>A0AAP9NMB4</accession>
<sequence length="92" mass="10358">MSIHEKTLKQLVRNQVHEVANIVMDMNLIQGRHVEMRIFPGGVSVTEERDGCEPRFASASLPPLAMPETALNNVESLLARLRGHWRWQGGAQ</sequence>
<name>A0AAP9NMB4_9GAMM</name>
<dbReference type="RefSeq" id="WP_022522823.1">
    <property type="nucleotide sequence ID" value="NZ_CP054580.1"/>
</dbReference>
<dbReference type="AlphaFoldDB" id="A0AAP9NMB4"/>
<protein>
    <submittedName>
        <fullName evidence="1">Uncharacterized protein</fullName>
    </submittedName>
</protein>
<dbReference type="Proteomes" id="UP000509761">
    <property type="component" value="Chromosome"/>
</dbReference>
<reference evidence="1 2" key="1">
    <citation type="submission" date="2019-12" db="EMBL/GenBank/DDBJ databases">
        <title>Genome sequencing and assembly of endphytes of Porphyra tenera.</title>
        <authorList>
            <person name="Park J.M."/>
            <person name="Shin R."/>
            <person name="Jo S.H."/>
        </authorList>
    </citation>
    <scope>NUCLEOTIDE SEQUENCE [LARGE SCALE GENOMIC DNA]</scope>
    <source>
        <strain evidence="1 2">GPM3</strain>
    </source>
</reference>
<gene>
    <name evidence="1" type="ORF">FX987_01994</name>
</gene>
<organism evidence="1 2">
    <name type="scientific">Vreelandella titanicae</name>
    <dbReference type="NCBI Taxonomy" id="664683"/>
    <lineage>
        <taxon>Bacteria</taxon>
        <taxon>Pseudomonadati</taxon>
        <taxon>Pseudomonadota</taxon>
        <taxon>Gammaproteobacteria</taxon>
        <taxon>Oceanospirillales</taxon>
        <taxon>Halomonadaceae</taxon>
        <taxon>Vreelandella</taxon>
    </lineage>
</organism>
<evidence type="ECO:0000313" key="1">
    <source>
        <dbReference type="EMBL" id="QKS24220.1"/>
    </source>
</evidence>
<evidence type="ECO:0000313" key="2">
    <source>
        <dbReference type="Proteomes" id="UP000509761"/>
    </source>
</evidence>
<keyword evidence="2" id="KW-1185">Reference proteome</keyword>
<dbReference type="EMBL" id="CP054580">
    <property type="protein sequence ID" value="QKS24220.1"/>
    <property type="molecule type" value="Genomic_DNA"/>
</dbReference>
<proteinExistence type="predicted"/>